<gene>
    <name evidence="3" type="ORF">FSB_LOCUS19718</name>
</gene>
<name>A0A2N9FM22_FAGSY</name>
<feature type="chain" id="PRO_5014634255" evidence="2">
    <location>
        <begin position="32"/>
        <end position="87"/>
    </location>
</feature>
<organism evidence="3">
    <name type="scientific">Fagus sylvatica</name>
    <name type="common">Beechnut</name>
    <dbReference type="NCBI Taxonomy" id="28930"/>
    <lineage>
        <taxon>Eukaryota</taxon>
        <taxon>Viridiplantae</taxon>
        <taxon>Streptophyta</taxon>
        <taxon>Embryophyta</taxon>
        <taxon>Tracheophyta</taxon>
        <taxon>Spermatophyta</taxon>
        <taxon>Magnoliopsida</taxon>
        <taxon>eudicotyledons</taxon>
        <taxon>Gunneridae</taxon>
        <taxon>Pentapetalae</taxon>
        <taxon>rosids</taxon>
        <taxon>fabids</taxon>
        <taxon>Fagales</taxon>
        <taxon>Fagaceae</taxon>
        <taxon>Fagus</taxon>
    </lineage>
</organism>
<feature type="region of interest" description="Disordered" evidence="1">
    <location>
        <begin position="64"/>
        <end position="87"/>
    </location>
</feature>
<protein>
    <submittedName>
        <fullName evidence="3">Uncharacterized protein</fullName>
    </submittedName>
</protein>
<dbReference type="InterPro" id="IPR033249">
    <property type="entry name" value="CLE_plant"/>
</dbReference>
<keyword evidence="2" id="KW-0732">Signal</keyword>
<dbReference type="AlphaFoldDB" id="A0A2N9FM22"/>
<evidence type="ECO:0000256" key="1">
    <source>
        <dbReference type="SAM" id="MobiDB-lite"/>
    </source>
</evidence>
<dbReference type="PANTHER" id="PTHR34545">
    <property type="entry name" value="CLAVATA3/ESR (CLE)-RELATED PROTEIN 22"/>
    <property type="match status" value="1"/>
</dbReference>
<proteinExistence type="predicted"/>
<dbReference type="GO" id="GO:0048731">
    <property type="term" value="P:system development"/>
    <property type="evidence" value="ECO:0007669"/>
    <property type="project" value="InterPro"/>
</dbReference>
<evidence type="ECO:0000313" key="3">
    <source>
        <dbReference type="EMBL" id="SPC91836.1"/>
    </source>
</evidence>
<accession>A0A2N9FM22</accession>
<feature type="signal peptide" evidence="2">
    <location>
        <begin position="1"/>
        <end position="31"/>
    </location>
</feature>
<reference evidence="3" key="1">
    <citation type="submission" date="2018-02" db="EMBL/GenBank/DDBJ databases">
        <authorList>
            <person name="Cohen D.B."/>
            <person name="Kent A.D."/>
        </authorList>
    </citation>
    <scope>NUCLEOTIDE SEQUENCE</scope>
</reference>
<evidence type="ECO:0000256" key="2">
    <source>
        <dbReference type="SAM" id="SignalP"/>
    </source>
</evidence>
<sequence length="87" mass="9358">MHEAQMGLRKEFACFSLLLLVLILLETSSSADGSATPGTFKPGSASELSKAKYNGVFGGDHKDEDGDAVFGDEKRKVYTGPNPLHNR</sequence>
<dbReference type="PANTHER" id="PTHR34545:SF8">
    <property type="entry name" value="CLAVATA3_ESR (CLE)-RELATED PROTEIN 21"/>
    <property type="match status" value="1"/>
</dbReference>
<dbReference type="EMBL" id="OIVN01001258">
    <property type="protein sequence ID" value="SPC91836.1"/>
    <property type="molecule type" value="Genomic_DNA"/>
</dbReference>